<evidence type="ECO:0000259" key="5">
    <source>
        <dbReference type="Pfam" id="PF22114"/>
    </source>
</evidence>
<gene>
    <name evidence="7" type="ORF">CYBJADRAFT_162289</name>
</gene>
<dbReference type="GO" id="GO:0005643">
    <property type="term" value="C:nuclear pore"/>
    <property type="evidence" value="ECO:0007669"/>
    <property type="project" value="TreeGrafter"/>
</dbReference>
<evidence type="ECO:0000313" key="8">
    <source>
        <dbReference type="Proteomes" id="UP000094389"/>
    </source>
</evidence>
<dbReference type="Pfam" id="PF11715">
    <property type="entry name" value="Beta-prop_Nup120_160"/>
    <property type="match status" value="1"/>
</dbReference>
<dbReference type="InterPro" id="IPR055090">
    <property type="entry name" value="NUP120_helical_saccharomycetes"/>
</dbReference>
<dbReference type="RefSeq" id="XP_020070506.1">
    <property type="nucleotide sequence ID" value="XM_020213679.1"/>
</dbReference>
<protein>
    <submittedName>
        <fullName evidence="7">Uncharacterized protein</fullName>
    </submittedName>
</protein>
<evidence type="ECO:0000256" key="1">
    <source>
        <dbReference type="ARBA" id="ARBA00004123"/>
    </source>
</evidence>
<keyword evidence="8" id="KW-1185">Reference proteome</keyword>
<dbReference type="PANTHER" id="PTHR21286:SF0">
    <property type="entry name" value="NUCLEAR PORE COMPLEX PROTEIN NUP160"/>
    <property type="match status" value="1"/>
</dbReference>
<dbReference type="InterPro" id="IPR056535">
    <property type="entry name" value="TPR_NUP160_M"/>
</dbReference>
<dbReference type="EMBL" id="KV453930">
    <property type="protein sequence ID" value="ODV73467.1"/>
    <property type="molecule type" value="Genomic_DNA"/>
</dbReference>
<keyword evidence="2" id="KW-0813">Transport</keyword>
<keyword evidence="3" id="KW-0539">Nucleus</keyword>
<dbReference type="GeneID" id="30988075"/>
<feature type="domain" description="NUP160 middle TPR" evidence="6">
    <location>
        <begin position="790"/>
        <end position="1017"/>
    </location>
</feature>
<proteinExistence type="predicted"/>
<dbReference type="OrthoDB" id="67716at2759"/>
<feature type="domain" description="Nucleoporin NUP120 helical" evidence="5">
    <location>
        <begin position="562"/>
        <end position="699"/>
    </location>
</feature>
<dbReference type="InterPro" id="IPR021717">
    <property type="entry name" value="Nucleoporin_Nup160"/>
</dbReference>
<sequence length="1082" mass="124100">MVLATTHKRTTVTSDSATDVLELDVARHLWGPSRPDVGSTVDPEERFKLTLAANDSGILELHGDAYPSKVVYRVLDSGYSVLLSPVALVNNVGVSTRSIKVNLPDRIRSNCLTLVQFTTEEGDQAIIIDCLTETDVLITAIVKLSDFISSTPFASSANHKEWSSVSQPYGFDIRKPHMLYAFSADYLLVLLKDGGVVALQRTHGFATEPLVYNDSSYLESLGQFWKPWSKKNNFMVDHELSAKTVIDIIHFKDYIITVTLNRHLRIWSMKTQSLVLEKNLADFAPDGPDSKSFFDESHTKILNIATLEIFREESTYLTTYLPFGKGSFKIFSINTESFDINDLGSRYTFDCSLPTESAIWLLADFKLASHENKLQLWVLWKSNTSSFVQTLEVDGDLNPTWTDVLDSSVEITKRIYETWSEYYIKQLFKTGLFTNQIIEIALPIFEQHFLKDLEKEELLEDVSLCERTIKSVSRGITFNPKYDSSLEVQWSRFYMLCLELKRQCEEPLKLHLDEKSNYAVILNRQRFSIVRPISPVEYIDCNKQLKVESFGTDRDAYLKFMNIITEFKNSFSGDVLQKVYNEVVGTFSHPTQATETILSNIYANHLRDQINPVNLNKLVDQLTGFENILSLVEGAVKLQSSDDESNQLTKSRLSALGVDVFAIATWESINVRRNISFAILILLLVLDFDDKNLLNVLSKKIVKLLISFDLFDMVWEIGFNKEGQIEVDEAVLTGNTLFTEVLTRRYSAQFPVSSFQIVPFINNAVIPFILKPEFLYSAVTILISKNLSCLVYERLLRFFDSTVVFNLLKAFVFFKIGQPVKASKYFANHADEISKHQLTPDEAQALSFVEDLKMFFDPKVGKYYLNVAILFLNNLNFDQAQYFLTLLAEKRNGTGFDKKYLEHESYVLFTCAIEKLDFVVANDALPYIKDPKMREEALTKFLYKMCKHQQINRLKEFTSLREDPQVDSLILKRAQTDDVSKSLWFYQVLYAHRLSYGNFRGASEALYSFIVRNKHNDTDSVQLTMAELYCAIINLVSTLATNEQWIIKHENEDHVVTLQELKQERKLLLHGFKKELRLKYDS</sequence>
<evidence type="ECO:0000259" key="4">
    <source>
        <dbReference type="Pfam" id="PF11715"/>
    </source>
</evidence>
<feature type="domain" description="Nucleoporin Nup120/160 beta-propeller" evidence="4">
    <location>
        <begin position="70"/>
        <end position="537"/>
    </location>
</feature>
<dbReference type="Pfam" id="PF22114">
    <property type="entry name" value="NUP120_helical_2"/>
    <property type="match status" value="1"/>
</dbReference>
<organism evidence="7 8">
    <name type="scientific">Cyberlindnera jadinii (strain ATCC 18201 / CBS 1600 / BCRC 20928 / JCM 3617 / NBRC 0987 / NRRL Y-1542)</name>
    <name type="common">Torula yeast</name>
    <name type="synonym">Candida utilis</name>
    <dbReference type="NCBI Taxonomy" id="983966"/>
    <lineage>
        <taxon>Eukaryota</taxon>
        <taxon>Fungi</taxon>
        <taxon>Dikarya</taxon>
        <taxon>Ascomycota</taxon>
        <taxon>Saccharomycotina</taxon>
        <taxon>Saccharomycetes</taxon>
        <taxon>Phaffomycetales</taxon>
        <taxon>Phaffomycetaceae</taxon>
        <taxon>Cyberlindnera</taxon>
    </lineage>
</organism>
<dbReference type="PANTHER" id="PTHR21286">
    <property type="entry name" value="NUCLEAR PORE COMPLEX PROTEIN NUP160"/>
    <property type="match status" value="1"/>
</dbReference>
<dbReference type="AlphaFoldDB" id="A0A1E4S1T7"/>
<dbReference type="InterPro" id="IPR059141">
    <property type="entry name" value="Beta-prop_Nup120_160"/>
</dbReference>
<accession>A0A1E4S1T7</accession>
<evidence type="ECO:0000259" key="6">
    <source>
        <dbReference type="Pfam" id="PF23354"/>
    </source>
</evidence>
<dbReference type="Proteomes" id="UP000094389">
    <property type="component" value="Unassembled WGS sequence"/>
</dbReference>
<dbReference type="STRING" id="983966.A0A1E4S1T7"/>
<dbReference type="OMA" id="ILELYMI"/>
<reference evidence="7 8" key="1">
    <citation type="journal article" date="2016" name="Proc. Natl. Acad. Sci. U.S.A.">
        <title>Comparative genomics of biotechnologically important yeasts.</title>
        <authorList>
            <person name="Riley R."/>
            <person name="Haridas S."/>
            <person name="Wolfe K.H."/>
            <person name="Lopes M.R."/>
            <person name="Hittinger C.T."/>
            <person name="Goeker M."/>
            <person name="Salamov A.A."/>
            <person name="Wisecaver J.H."/>
            <person name="Long T.M."/>
            <person name="Calvey C.H."/>
            <person name="Aerts A.L."/>
            <person name="Barry K.W."/>
            <person name="Choi C."/>
            <person name="Clum A."/>
            <person name="Coughlan A.Y."/>
            <person name="Deshpande S."/>
            <person name="Douglass A.P."/>
            <person name="Hanson S.J."/>
            <person name="Klenk H.-P."/>
            <person name="LaButti K.M."/>
            <person name="Lapidus A."/>
            <person name="Lindquist E.A."/>
            <person name="Lipzen A.M."/>
            <person name="Meier-Kolthoff J.P."/>
            <person name="Ohm R.A."/>
            <person name="Otillar R.P."/>
            <person name="Pangilinan J.L."/>
            <person name="Peng Y."/>
            <person name="Rokas A."/>
            <person name="Rosa C.A."/>
            <person name="Scheuner C."/>
            <person name="Sibirny A.A."/>
            <person name="Slot J.C."/>
            <person name="Stielow J.B."/>
            <person name="Sun H."/>
            <person name="Kurtzman C.P."/>
            <person name="Blackwell M."/>
            <person name="Grigoriev I.V."/>
            <person name="Jeffries T.W."/>
        </authorList>
    </citation>
    <scope>NUCLEOTIDE SEQUENCE [LARGE SCALE GENOMIC DNA]</scope>
    <source>
        <strain evidence="8">ATCC 18201 / CBS 1600 / BCRC 20928 / JCM 3617 / NBRC 0987 / NRRL Y-1542</strain>
    </source>
</reference>
<evidence type="ECO:0000313" key="7">
    <source>
        <dbReference type="EMBL" id="ODV73467.1"/>
    </source>
</evidence>
<dbReference type="Pfam" id="PF23354">
    <property type="entry name" value="TPR_NUP160_120_M"/>
    <property type="match status" value="1"/>
</dbReference>
<comment type="subcellular location">
    <subcellularLocation>
        <location evidence="1">Nucleus</location>
    </subcellularLocation>
</comment>
<name>A0A1E4S1T7_CYBJN</name>
<dbReference type="GO" id="GO:0017056">
    <property type="term" value="F:structural constituent of nuclear pore"/>
    <property type="evidence" value="ECO:0007669"/>
    <property type="project" value="TreeGrafter"/>
</dbReference>
<evidence type="ECO:0000256" key="3">
    <source>
        <dbReference type="ARBA" id="ARBA00023242"/>
    </source>
</evidence>
<evidence type="ECO:0000256" key="2">
    <source>
        <dbReference type="ARBA" id="ARBA00022448"/>
    </source>
</evidence>